<keyword evidence="2" id="KW-1133">Transmembrane helix</keyword>
<gene>
    <name evidence="3" type="ORF">SAMN05443551_3259</name>
</gene>
<evidence type="ECO:0000313" key="4">
    <source>
        <dbReference type="Proteomes" id="UP000184221"/>
    </source>
</evidence>
<feature type="compositionally biased region" description="Basic and acidic residues" evidence="1">
    <location>
        <begin position="33"/>
        <end position="48"/>
    </location>
</feature>
<feature type="region of interest" description="Disordered" evidence="1">
    <location>
        <begin position="1"/>
        <end position="48"/>
    </location>
</feature>
<dbReference type="AlphaFoldDB" id="A0A1M5W4W3"/>
<keyword evidence="4" id="KW-1185">Reference proteome</keyword>
<organism evidence="3 4">
    <name type="scientific">Marivita hallyeonensis</name>
    <dbReference type="NCBI Taxonomy" id="996342"/>
    <lineage>
        <taxon>Bacteria</taxon>
        <taxon>Pseudomonadati</taxon>
        <taxon>Pseudomonadota</taxon>
        <taxon>Alphaproteobacteria</taxon>
        <taxon>Rhodobacterales</taxon>
        <taxon>Roseobacteraceae</taxon>
        <taxon>Marivita</taxon>
    </lineage>
</organism>
<evidence type="ECO:0000313" key="3">
    <source>
        <dbReference type="EMBL" id="SHH82526.1"/>
    </source>
</evidence>
<dbReference type="EMBL" id="FQXC01000004">
    <property type="protein sequence ID" value="SHH82526.1"/>
    <property type="molecule type" value="Genomic_DNA"/>
</dbReference>
<name>A0A1M5W4W3_9RHOB</name>
<protein>
    <submittedName>
        <fullName evidence="3">Uncharacterized protein</fullName>
    </submittedName>
</protein>
<reference evidence="3 4" key="1">
    <citation type="submission" date="2016-11" db="EMBL/GenBank/DDBJ databases">
        <authorList>
            <person name="Jaros S."/>
            <person name="Januszkiewicz K."/>
            <person name="Wedrychowicz H."/>
        </authorList>
    </citation>
    <scope>NUCLEOTIDE SEQUENCE [LARGE SCALE GENOMIC DNA]</scope>
    <source>
        <strain evidence="3 4">DSM 29431</strain>
    </source>
</reference>
<accession>A0A1M5W4W3</accession>
<feature type="compositionally biased region" description="Low complexity" evidence="1">
    <location>
        <begin position="1"/>
        <end position="13"/>
    </location>
</feature>
<proteinExistence type="predicted"/>
<feature type="transmembrane region" description="Helical" evidence="2">
    <location>
        <begin position="53"/>
        <end position="71"/>
    </location>
</feature>
<keyword evidence="2" id="KW-0472">Membrane</keyword>
<sequence>MSHRTSAAAATSAHVNDLSTSKEVRAGPGDAGRQARPERLPERSGDREKGRTAIRLFAVLCAVGAAVWLILQLAG</sequence>
<keyword evidence="2" id="KW-0812">Transmembrane</keyword>
<evidence type="ECO:0000256" key="2">
    <source>
        <dbReference type="SAM" id="Phobius"/>
    </source>
</evidence>
<dbReference type="RefSeq" id="WP_072779105.1">
    <property type="nucleotide sequence ID" value="NZ_FQXC01000004.1"/>
</dbReference>
<evidence type="ECO:0000256" key="1">
    <source>
        <dbReference type="SAM" id="MobiDB-lite"/>
    </source>
</evidence>
<dbReference type="Proteomes" id="UP000184221">
    <property type="component" value="Unassembled WGS sequence"/>
</dbReference>